<protein>
    <submittedName>
        <fullName evidence="3">Hemicentin-1</fullName>
    </submittedName>
</protein>
<evidence type="ECO:0000313" key="3">
    <source>
        <dbReference type="EMBL" id="GFR68714.1"/>
    </source>
</evidence>
<dbReference type="CDD" id="cd00096">
    <property type="entry name" value="Ig"/>
    <property type="match status" value="3"/>
</dbReference>
<dbReference type="InterPro" id="IPR007110">
    <property type="entry name" value="Ig-like_dom"/>
</dbReference>
<feature type="domain" description="Ig-like" evidence="2">
    <location>
        <begin position="191"/>
        <end position="281"/>
    </location>
</feature>
<accession>A0AAV4F613</accession>
<dbReference type="PROSITE" id="PS50835">
    <property type="entry name" value="IG_LIKE"/>
    <property type="match status" value="7"/>
</dbReference>
<dbReference type="GO" id="GO:0005886">
    <property type="term" value="C:plasma membrane"/>
    <property type="evidence" value="ECO:0007669"/>
    <property type="project" value="TreeGrafter"/>
</dbReference>
<feature type="region of interest" description="Disordered" evidence="1">
    <location>
        <begin position="731"/>
        <end position="791"/>
    </location>
</feature>
<feature type="compositionally biased region" description="Polar residues" evidence="1">
    <location>
        <begin position="731"/>
        <end position="747"/>
    </location>
</feature>
<feature type="non-terminal residue" evidence="3">
    <location>
        <position position="1"/>
    </location>
</feature>
<dbReference type="FunFam" id="2.60.40.10:FF:000130">
    <property type="entry name" value="Hemicentin 1"/>
    <property type="match status" value="4"/>
</dbReference>
<evidence type="ECO:0000256" key="1">
    <source>
        <dbReference type="SAM" id="MobiDB-lite"/>
    </source>
</evidence>
<dbReference type="Gene3D" id="2.60.40.10">
    <property type="entry name" value="Immunoglobulins"/>
    <property type="match status" value="7"/>
</dbReference>
<dbReference type="SMART" id="SM00409">
    <property type="entry name" value="IG"/>
    <property type="match status" value="7"/>
</dbReference>
<dbReference type="SUPFAM" id="SSF48726">
    <property type="entry name" value="Immunoglobulin"/>
    <property type="match status" value="7"/>
</dbReference>
<proteinExistence type="predicted"/>
<feature type="domain" description="Ig-like" evidence="2">
    <location>
        <begin position="2"/>
        <end position="92"/>
    </location>
</feature>
<dbReference type="SMART" id="SM00408">
    <property type="entry name" value="IGc2"/>
    <property type="match status" value="7"/>
</dbReference>
<feature type="domain" description="Ig-like" evidence="2">
    <location>
        <begin position="379"/>
        <end position="467"/>
    </location>
</feature>
<dbReference type="InterPro" id="IPR036179">
    <property type="entry name" value="Ig-like_dom_sf"/>
</dbReference>
<evidence type="ECO:0000259" key="2">
    <source>
        <dbReference type="PROSITE" id="PS50835"/>
    </source>
</evidence>
<evidence type="ECO:0000313" key="4">
    <source>
        <dbReference type="Proteomes" id="UP000762676"/>
    </source>
</evidence>
<dbReference type="InterPro" id="IPR050958">
    <property type="entry name" value="Cell_Adh-Cytoskel_Orgn"/>
</dbReference>
<name>A0AAV4F613_9GAST</name>
<feature type="domain" description="Ig-like" evidence="2">
    <location>
        <begin position="96"/>
        <end position="188"/>
    </location>
</feature>
<feature type="domain" description="Ig-like" evidence="2">
    <location>
        <begin position="472"/>
        <end position="562"/>
    </location>
</feature>
<dbReference type="InterPro" id="IPR003598">
    <property type="entry name" value="Ig_sub2"/>
</dbReference>
<gene>
    <name evidence="3" type="ORF">ElyMa_005615500</name>
</gene>
<dbReference type="GO" id="GO:0007156">
    <property type="term" value="P:homophilic cell adhesion via plasma membrane adhesion molecules"/>
    <property type="evidence" value="ECO:0007669"/>
    <property type="project" value="TreeGrafter"/>
</dbReference>
<feature type="domain" description="Ig-like" evidence="2">
    <location>
        <begin position="567"/>
        <end position="656"/>
    </location>
</feature>
<sequence>RPFINRENLDTDISVTINTTAVINCPVSGDPQPDVVWYKNGVPFDATNQPRYEVLGEGRQLRIYNAQLTDVGVYTCAAKSRAGEDAIDYNINILVPPIIGRINVNIYPKVLKDSSVVIYCPAQGVPTPSISWFKDGQPLEEKPGVIETRSEGTELVLHNAKIVDAGRYECVAKNPAGESSQVYELDVQVIPTISLTDLNTTHNVIENRTVVLECPAEGTPTPTILWFYRGIPLDSDSDPGLTISEDGTRLRIASVQITDAGAYVCIATNEAGDAELDHILSVLVPPVVDHNAVDANPRVIKGHTAIINCPVSSVPFPDIEWTNAGKPVIEDTRVEILSSGLQLRITSAEESDAAQYACVASNPAGEVSLDFDLVVLVPPSIDESNVVYDRKVNQGRTVQMACPVHGEPAPTVSWLLNGRPIQALDRVRILENNLVLEIDGVKLTDSARYTCIATNEAGQLERNFDLEVLLRPTIDNESVQTTIVVTRNKTARFNCLASGTPHPNITWTRHGKPLRSSPHPTIRLLGDGQTLELSDAQISDAGRYTCRATNAAGTDSLQYELKVYVLPTINNEMPDHLHVTQGRSISMRCTARGTPEPNIIWMKDENILALEDDPRLKLLDKESTLQLTDAQPDDAAKYTCHAENEAGYAEKFFHLQVYGLQHTFNCPKRRLWYNLEVDWGVKIRTIKPKDSDVFRNVWTREGEVFALHDSNVIIKKSEAVDQFCARASERGLTQQGKTQGRSQLTSRSHQEEAPGRKHSTNNQFNNIASQDTPDLDSARPSTPAETRKQGQ</sequence>
<keyword evidence="4" id="KW-1185">Reference proteome</keyword>
<dbReference type="PANTHER" id="PTHR45080:SF34">
    <property type="entry name" value="MYOSIN LIGHT CHAIN KINASE, SMOOTH MUSCLE-LIKE"/>
    <property type="match status" value="1"/>
</dbReference>
<dbReference type="AlphaFoldDB" id="A0AAV4F613"/>
<dbReference type="Pfam" id="PF07679">
    <property type="entry name" value="I-set"/>
    <property type="match status" value="7"/>
</dbReference>
<organism evidence="3 4">
    <name type="scientific">Elysia marginata</name>
    <dbReference type="NCBI Taxonomy" id="1093978"/>
    <lineage>
        <taxon>Eukaryota</taxon>
        <taxon>Metazoa</taxon>
        <taxon>Spiralia</taxon>
        <taxon>Lophotrochozoa</taxon>
        <taxon>Mollusca</taxon>
        <taxon>Gastropoda</taxon>
        <taxon>Heterobranchia</taxon>
        <taxon>Euthyneura</taxon>
        <taxon>Panpulmonata</taxon>
        <taxon>Sacoglossa</taxon>
        <taxon>Placobranchoidea</taxon>
        <taxon>Plakobranchidae</taxon>
        <taxon>Elysia</taxon>
    </lineage>
</organism>
<dbReference type="FunFam" id="2.60.40.10:FF:000503">
    <property type="entry name" value="Hemicentin 1"/>
    <property type="match status" value="3"/>
</dbReference>
<reference evidence="3 4" key="1">
    <citation type="journal article" date="2021" name="Elife">
        <title>Chloroplast acquisition without the gene transfer in kleptoplastic sea slugs, Plakobranchus ocellatus.</title>
        <authorList>
            <person name="Maeda T."/>
            <person name="Takahashi S."/>
            <person name="Yoshida T."/>
            <person name="Shimamura S."/>
            <person name="Takaki Y."/>
            <person name="Nagai Y."/>
            <person name="Toyoda A."/>
            <person name="Suzuki Y."/>
            <person name="Arimoto A."/>
            <person name="Ishii H."/>
            <person name="Satoh N."/>
            <person name="Nishiyama T."/>
            <person name="Hasebe M."/>
            <person name="Maruyama T."/>
            <person name="Minagawa J."/>
            <person name="Obokata J."/>
            <person name="Shigenobu S."/>
        </authorList>
    </citation>
    <scope>NUCLEOTIDE SEQUENCE [LARGE SCALE GENOMIC DNA]</scope>
</reference>
<comment type="caution">
    <text evidence="3">The sequence shown here is derived from an EMBL/GenBank/DDBJ whole genome shotgun (WGS) entry which is preliminary data.</text>
</comment>
<feature type="compositionally biased region" description="Polar residues" evidence="1">
    <location>
        <begin position="760"/>
        <end position="772"/>
    </location>
</feature>
<dbReference type="InterPro" id="IPR003599">
    <property type="entry name" value="Ig_sub"/>
</dbReference>
<dbReference type="EMBL" id="BMAT01011218">
    <property type="protein sequence ID" value="GFR68714.1"/>
    <property type="molecule type" value="Genomic_DNA"/>
</dbReference>
<dbReference type="PANTHER" id="PTHR45080">
    <property type="entry name" value="CONTACTIN 5"/>
    <property type="match status" value="1"/>
</dbReference>
<feature type="domain" description="Ig-like" evidence="2">
    <location>
        <begin position="285"/>
        <end position="370"/>
    </location>
</feature>
<dbReference type="InterPro" id="IPR013783">
    <property type="entry name" value="Ig-like_fold"/>
</dbReference>
<dbReference type="Proteomes" id="UP000762676">
    <property type="component" value="Unassembled WGS sequence"/>
</dbReference>
<dbReference type="InterPro" id="IPR013098">
    <property type="entry name" value="Ig_I-set"/>
</dbReference>